<feature type="compositionally biased region" description="Basic and acidic residues" evidence="1">
    <location>
        <begin position="14"/>
        <end position="23"/>
    </location>
</feature>
<comment type="caution">
    <text evidence="2">The sequence shown here is derived from an EMBL/GenBank/DDBJ whole genome shotgun (WGS) entry which is preliminary data.</text>
</comment>
<dbReference type="AlphaFoldDB" id="A0A1Q9CXM9"/>
<evidence type="ECO:0008006" key="4">
    <source>
        <dbReference type="Google" id="ProtNLM"/>
    </source>
</evidence>
<proteinExistence type="predicted"/>
<organism evidence="2 3">
    <name type="scientific">Symbiodinium microadriaticum</name>
    <name type="common">Dinoflagellate</name>
    <name type="synonym">Zooxanthella microadriatica</name>
    <dbReference type="NCBI Taxonomy" id="2951"/>
    <lineage>
        <taxon>Eukaryota</taxon>
        <taxon>Sar</taxon>
        <taxon>Alveolata</taxon>
        <taxon>Dinophyceae</taxon>
        <taxon>Suessiales</taxon>
        <taxon>Symbiodiniaceae</taxon>
        <taxon>Symbiodinium</taxon>
    </lineage>
</organism>
<dbReference type="Proteomes" id="UP000186817">
    <property type="component" value="Unassembled WGS sequence"/>
</dbReference>
<evidence type="ECO:0000256" key="1">
    <source>
        <dbReference type="SAM" id="MobiDB-lite"/>
    </source>
</evidence>
<name>A0A1Q9CXM9_SYMMI</name>
<dbReference type="EMBL" id="LSRX01000848">
    <property type="protein sequence ID" value="OLP87684.1"/>
    <property type="molecule type" value="Genomic_DNA"/>
</dbReference>
<protein>
    <recommendedName>
        <fullName evidence="4">Sulfotransferase domain-containing protein</fullName>
    </recommendedName>
</protein>
<dbReference type="InterPro" id="IPR027417">
    <property type="entry name" value="P-loop_NTPase"/>
</dbReference>
<gene>
    <name evidence="2" type="ORF">AK812_SmicGene31064</name>
</gene>
<sequence length="478" mass="53184">MPLADAWDPSSWREGGKERKEDRVDDLEATSRALAESLQKAGQERTAAREKQDALKVELHESESDLKKAEARAFLLKDRRFSALGFMHVFKSGGSTFGVALAKYARAHRMPFFTDMREGGPSEVPRYLRILNPGARHLAVDAPPPKSNFSIFHGHLVDMGFGKLNHHHNGAFNQFFPSPTMTRVPLLAVALREPAARLMSAFLQLTAGLDHKSGASLAMDPNSLQKGVMDKGDVDLMFAEFMKQQGVAQCRIVPNQAFGPRFAAPCAAKGHLEQARLDAMSDLLRQYILPLITERLEESAALLDVFLGHPTPPSLLQLVRYGLPVRCSSYEDWRQGRRHAILEECHDTGKGSANQVGALVTSSVRRVVRKVMGYELWLYRNATALFETHLKLHDIRASQLSASQEFACKPQTLQGCSKKEAKFISRWQTRPHPELMAEIGRLKGNMGKSVTSDINALKKLASLEKLLDAAKPKESEEL</sequence>
<accession>A0A1Q9CXM9</accession>
<evidence type="ECO:0000313" key="3">
    <source>
        <dbReference type="Proteomes" id="UP000186817"/>
    </source>
</evidence>
<feature type="region of interest" description="Disordered" evidence="1">
    <location>
        <begin position="1"/>
        <end position="26"/>
    </location>
</feature>
<dbReference type="Gene3D" id="3.40.50.300">
    <property type="entry name" value="P-loop containing nucleotide triphosphate hydrolases"/>
    <property type="match status" value="1"/>
</dbReference>
<dbReference type="OrthoDB" id="412071at2759"/>
<keyword evidence="3" id="KW-1185">Reference proteome</keyword>
<dbReference type="PROSITE" id="PS50007">
    <property type="entry name" value="PIPLC_X_DOMAIN"/>
    <property type="match status" value="1"/>
</dbReference>
<evidence type="ECO:0000313" key="2">
    <source>
        <dbReference type="EMBL" id="OLP87684.1"/>
    </source>
</evidence>
<reference evidence="2 3" key="1">
    <citation type="submission" date="2016-02" db="EMBL/GenBank/DDBJ databases">
        <title>Genome analysis of coral dinoflagellate symbionts highlights evolutionary adaptations to a symbiotic lifestyle.</title>
        <authorList>
            <person name="Aranda M."/>
            <person name="Li Y."/>
            <person name="Liew Y.J."/>
            <person name="Baumgarten S."/>
            <person name="Simakov O."/>
            <person name="Wilson M."/>
            <person name="Piel J."/>
            <person name="Ashoor H."/>
            <person name="Bougouffa S."/>
            <person name="Bajic V.B."/>
            <person name="Ryu T."/>
            <person name="Ravasi T."/>
            <person name="Bayer T."/>
            <person name="Micklem G."/>
            <person name="Kim H."/>
            <person name="Bhak J."/>
            <person name="Lajeunesse T.C."/>
            <person name="Voolstra C.R."/>
        </authorList>
    </citation>
    <scope>NUCLEOTIDE SEQUENCE [LARGE SCALE GENOMIC DNA]</scope>
    <source>
        <strain evidence="2 3">CCMP2467</strain>
    </source>
</reference>